<evidence type="ECO:0000313" key="2">
    <source>
        <dbReference type="EMBL" id="KAH8692025.1"/>
    </source>
</evidence>
<reference evidence="2" key="1">
    <citation type="submission" date="2021-12" db="EMBL/GenBank/DDBJ databases">
        <title>Convergent genome expansion in fungi linked to evolution of root-endophyte symbiosis.</title>
        <authorList>
            <consortium name="DOE Joint Genome Institute"/>
            <person name="Ke Y.-H."/>
            <person name="Bonito G."/>
            <person name="Liao H.-L."/>
            <person name="Looney B."/>
            <person name="Rojas-Flechas A."/>
            <person name="Nash J."/>
            <person name="Hameed K."/>
            <person name="Schadt C."/>
            <person name="Martin F."/>
            <person name="Crous P.W."/>
            <person name="Miettinen O."/>
            <person name="Magnuson J.K."/>
            <person name="Labbe J."/>
            <person name="Jacobson D."/>
            <person name="Doktycz M.J."/>
            <person name="Veneault-Fourrey C."/>
            <person name="Kuo A."/>
            <person name="Mondo S."/>
            <person name="Calhoun S."/>
            <person name="Riley R."/>
            <person name="Ohm R."/>
            <person name="LaButti K."/>
            <person name="Andreopoulos B."/>
            <person name="Pangilinan J."/>
            <person name="Nolan M."/>
            <person name="Tritt A."/>
            <person name="Clum A."/>
            <person name="Lipzen A."/>
            <person name="Daum C."/>
            <person name="Barry K."/>
            <person name="Grigoriev I.V."/>
            <person name="Vilgalys R."/>
        </authorList>
    </citation>
    <scope>NUCLEOTIDE SEQUENCE</scope>
    <source>
        <strain evidence="2">PMI_201</strain>
    </source>
</reference>
<gene>
    <name evidence="2" type="ORF">BGW36DRAFT_431261</name>
</gene>
<dbReference type="EMBL" id="JAJTJA010000011">
    <property type="protein sequence ID" value="KAH8692025.1"/>
    <property type="molecule type" value="Genomic_DNA"/>
</dbReference>
<proteinExistence type="predicted"/>
<evidence type="ECO:0008006" key="4">
    <source>
        <dbReference type="Google" id="ProtNLM"/>
    </source>
</evidence>
<comment type="caution">
    <text evidence="2">The sequence shown here is derived from an EMBL/GenBank/DDBJ whole genome shotgun (WGS) entry which is preliminary data.</text>
</comment>
<dbReference type="RefSeq" id="XP_046068022.1">
    <property type="nucleotide sequence ID" value="XM_046220961.1"/>
</dbReference>
<evidence type="ECO:0000313" key="3">
    <source>
        <dbReference type="Proteomes" id="UP001201262"/>
    </source>
</evidence>
<sequence>MKFTTVLLLALPAVSLAQTAPPTPTPTGNLTVCKQQAGPYAQFCARCEPQCNGRTGTAYSQCLYSVFSDINYIESLCEAHNGNNCENQSVDDVCGPA</sequence>
<keyword evidence="3" id="KW-1185">Reference proteome</keyword>
<dbReference type="GeneID" id="70251248"/>
<organism evidence="2 3">
    <name type="scientific">Talaromyces proteolyticus</name>
    <dbReference type="NCBI Taxonomy" id="1131652"/>
    <lineage>
        <taxon>Eukaryota</taxon>
        <taxon>Fungi</taxon>
        <taxon>Dikarya</taxon>
        <taxon>Ascomycota</taxon>
        <taxon>Pezizomycotina</taxon>
        <taxon>Eurotiomycetes</taxon>
        <taxon>Eurotiomycetidae</taxon>
        <taxon>Eurotiales</taxon>
        <taxon>Trichocomaceae</taxon>
        <taxon>Talaromyces</taxon>
        <taxon>Talaromyces sect. Bacilispori</taxon>
    </lineage>
</organism>
<protein>
    <recommendedName>
        <fullName evidence="4">Extracellular membrane protein CFEM domain-containing protein</fullName>
    </recommendedName>
</protein>
<feature type="signal peptide" evidence="1">
    <location>
        <begin position="1"/>
        <end position="17"/>
    </location>
</feature>
<dbReference type="AlphaFoldDB" id="A0AAD4KHQ8"/>
<feature type="chain" id="PRO_5042003346" description="Extracellular membrane protein CFEM domain-containing protein" evidence="1">
    <location>
        <begin position="18"/>
        <end position="97"/>
    </location>
</feature>
<dbReference type="Proteomes" id="UP001201262">
    <property type="component" value="Unassembled WGS sequence"/>
</dbReference>
<accession>A0AAD4KHQ8</accession>
<keyword evidence="1" id="KW-0732">Signal</keyword>
<evidence type="ECO:0000256" key="1">
    <source>
        <dbReference type="SAM" id="SignalP"/>
    </source>
</evidence>
<name>A0AAD4KHQ8_9EURO</name>